<dbReference type="InterPro" id="IPR017959">
    <property type="entry name" value="Asn/Gln-tRNA_amidoTrfase_suB/E"/>
</dbReference>
<dbReference type="Gene3D" id="1.10.10.410">
    <property type="match status" value="1"/>
</dbReference>
<reference evidence="11" key="1">
    <citation type="journal article" date="2014" name="Front. Microbiol.">
        <title>High frequency of phylogenetically diverse reductive dehalogenase-homologous genes in deep subseafloor sedimentary metagenomes.</title>
        <authorList>
            <person name="Kawai M."/>
            <person name="Futagami T."/>
            <person name="Toyoda A."/>
            <person name="Takaki Y."/>
            <person name="Nishi S."/>
            <person name="Hori S."/>
            <person name="Arai W."/>
            <person name="Tsubouchi T."/>
            <person name="Morono Y."/>
            <person name="Uchiyama I."/>
            <person name="Ito T."/>
            <person name="Fujiyama A."/>
            <person name="Inagaki F."/>
            <person name="Takami H."/>
        </authorList>
    </citation>
    <scope>NUCLEOTIDE SEQUENCE</scope>
    <source>
        <strain evidence="11">Expedition CK06-06</strain>
    </source>
</reference>
<feature type="region of interest" description="Disordered" evidence="9">
    <location>
        <begin position="1"/>
        <end position="21"/>
    </location>
</feature>
<dbReference type="PANTHER" id="PTHR11659">
    <property type="entry name" value="GLUTAMYL-TRNA GLN AMIDOTRANSFERASE SUBUNIT B MITOCHONDRIAL AND PROKARYOTIC PET112-RELATED"/>
    <property type="match status" value="1"/>
</dbReference>
<evidence type="ECO:0000256" key="9">
    <source>
        <dbReference type="SAM" id="MobiDB-lite"/>
    </source>
</evidence>
<evidence type="ECO:0000256" key="1">
    <source>
        <dbReference type="ARBA" id="ARBA00011123"/>
    </source>
</evidence>
<evidence type="ECO:0000256" key="3">
    <source>
        <dbReference type="ARBA" id="ARBA00022741"/>
    </source>
</evidence>
<comment type="function">
    <text evidence="6">Allows the formation of correctly charged Asn-tRNA(Asn) or Gln-tRNA(Gln) through the transamidation of misacylated Asp-tRNA(Asn) or Glu-tRNA(Gln) in organisms which lack either or both of asparaginyl-tRNA or glutaminyl-tRNA synthetases. The reaction takes place in the presence of glutamine and ATP through an activated phospho-Asp-tRNA(Asn) or phospho-Glu-tRNA(Gln).</text>
</comment>
<feature type="non-terminal residue" evidence="11">
    <location>
        <position position="1"/>
    </location>
</feature>
<evidence type="ECO:0000256" key="5">
    <source>
        <dbReference type="ARBA" id="ARBA00022917"/>
    </source>
</evidence>
<feature type="domain" description="BRCT" evidence="10">
    <location>
        <begin position="1"/>
        <end position="51"/>
    </location>
</feature>
<proteinExistence type="predicted"/>
<comment type="caution">
    <text evidence="11">The sequence shown here is derived from an EMBL/GenBank/DDBJ whole genome shotgun (WGS) entry which is preliminary data.</text>
</comment>
<dbReference type="SMART" id="SM00845">
    <property type="entry name" value="GatB_Yqey"/>
    <property type="match status" value="1"/>
</dbReference>
<dbReference type="Gene3D" id="1.10.150.380">
    <property type="entry name" value="GatB domain, N-terminal subdomain"/>
    <property type="match status" value="1"/>
</dbReference>
<evidence type="ECO:0000256" key="6">
    <source>
        <dbReference type="ARBA" id="ARBA00024799"/>
    </source>
</evidence>
<dbReference type="InterPro" id="IPR018027">
    <property type="entry name" value="Asn/Gln_amidotransferase"/>
</dbReference>
<dbReference type="EMBL" id="BARS01054326">
    <property type="protein sequence ID" value="GAG47769.1"/>
    <property type="molecule type" value="Genomic_DNA"/>
</dbReference>
<dbReference type="InterPro" id="IPR014746">
    <property type="entry name" value="Gln_synth/guanido_kin_cat_dom"/>
</dbReference>
<gene>
    <name evidence="11" type="ORF">S01H1_80448</name>
</gene>
<keyword evidence="3" id="KW-0547">Nucleotide-binding</keyword>
<keyword evidence="4" id="KW-0067">ATP-binding</keyword>
<dbReference type="InterPro" id="IPR006075">
    <property type="entry name" value="Asn/Gln-tRNA_Trfase_suB/E_cat"/>
</dbReference>
<comment type="catalytic activity">
    <reaction evidence="7">
        <text>L-aspartyl-tRNA(Asn) + L-glutamine + ATP + H2O = L-asparaginyl-tRNA(Asn) + L-glutamate + ADP + phosphate + 2 H(+)</text>
        <dbReference type="Rhea" id="RHEA:14513"/>
        <dbReference type="Rhea" id="RHEA-COMP:9674"/>
        <dbReference type="Rhea" id="RHEA-COMP:9677"/>
        <dbReference type="ChEBI" id="CHEBI:15377"/>
        <dbReference type="ChEBI" id="CHEBI:15378"/>
        <dbReference type="ChEBI" id="CHEBI:29985"/>
        <dbReference type="ChEBI" id="CHEBI:30616"/>
        <dbReference type="ChEBI" id="CHEBI:43474"/>
        <dbReference type="ChEBI" id="CHEBI:58359"/>
        <dbReference type="ChEBI" id="CHEBI:78515"/>
        <dbReference type="ChEBI" id="CHEBI:78516"/>
        <dbReference type="ChEBI" id="CHEBI:456216"/>
    </reaction>
</comment>
<organism evidence="11">
    <name type="scientific">marine sediment metagenome</name>
    <dbReference type="NCBI Taxonomy" id="412755"/>
    <lineage>
        <taxon>unclassified sequences</taxon>
        <taxon>metagenomes</taxon>
        <taxon>ecological metagenomes</taxon>
    </lineage>
</organism>
<dbReference type="GO" id="GO:0006412">
    <property type="term" value="P:translation"/>
    <property type="evidence" value="ECO:0007669"/>
    <property type="project" value="UniProtKB-KW"/>
</dbReference>
<dbReference type="InterPro" id="IPR001357">
    <property type="entry name" value="BRCT_dom"/>
</dbReference>
<sequence>SGGRIVQETRGWREDSGHTVSQRSKEYAHDYRYFPEPDLPPLVISRQWVDEIRARMPELPDVKRARFQAEYGLSDYDVSLLIETRARADYFQAVVARVPEANRPKRAKAVANWINSELARLLNARNMEITEVKITPDALSELIDIQEDGTISGKTAKSVFEEMFETGHRPKEIVEEAGLVQITASDEIAAAVERVLAEHAKAADDYRRGKEEALKFLVE</sequence>
<evidence type="ECO:0000259" key="10">
    <source>
        <dbReference type="PROSITE" id="PS50172"/>
    </source>
</evidence>
<evidence type="ECO:0000256" key="8">
    <source>
        <dbReference type="ARBA" id="ARBA00047913"/>
    </source>
</evidence>
<comment type="subunit">
    <text evidence="1">Heterotrimer of A, B and C subunits.</text>
</comment>
<keyword evidence="2" id="KW-0436">Ligase</keyword>
<dbReference type="GO" id="GO:0050567">
    <property type="term" value="F:glutaminyl-tRNA synthase (glutamine-hydrolyzing) activity"/>
    <property type="evidence" value="ECO:0007669"/>
    <property type="project" value="TreeGrafter"/>
</dbReference>
<comment type="catalytic activity">
    <reaction evidence="8">
        <text>L-glutamyl-tRNA(Gln) + L-glutamine + ATP + H2O = L-glutaminyl-tRNA(Gln) + L-glutamate + ADP + phosphate + H(+)</text>
        <dbReference type="Rhea" id="RHEA:17521"/>
        <dbReference type="Rhea" id="RHEA-COMP:9681"/>
        <dbReference type="Rhea" id="RHEA-COMP:9684"/>
        <dbReference type="ChEBI" id="CHEBI:15377"/>
        <dbReference type="ChEBI" id="CHEBI:15378"/>
        <dbReference type="ChEBI" id="CHEBI:29985"/>
        <dbReference type="ChEBI" id="CHEBI:30616"/>
        <dbReference type="ChEBI" id="CHEBI:43474"/>
        <dbReference type="ChEBI" id="CHEBI:58359"/>
        <dbReference type="ChEBI" id="CHEBI:78520"/>
        <dbReference type="ChEBI" id="CHEBI:78521"/>
        <dbReference type="ChEBI" id="CHEBI:456216"/>
    </reaction>
</comment>
<feature type="non-terminal residue" evidence="11">
    <location>
        <position position="219"/>
    </location>
</feature>
<dbReference type="InterPro" id="IPR023168">
    <property type="entry name" value="GatB_Yqey_C_2"/>
</dbReference>
<dbReference type="AlphaFoldDB" id="X0XWL9"/>
<accession>X0XWL9</accession>
<dbReference type="InterPro" id="IPR003789">
    <property type="entry name" value="Asn/Gln_tRNA_amidoTrase-B-like"/>
</dbReference>
<dbReference type="GO" id="GO:0005524">
    <property type="term" value="F:ATP binding"/>
    <property type="evidence" value="ECO:0007669"/>
    <property type="project" value="UniProtKB-KW"/>
</dbReference>
<name>X0XWL9_9ZZZZ</name>
<dbReference type="PANTHER" id="PTHR11659:SF0">
    <property type="entry name" value="GLUTAMYL-TRNA(GLN) AMIDOTRANSFERASE SUBUNIT B, MITOCHONDRIAL"/>
    <property type="match status" value="1"/>
</dbReference>
<evidence type="ECO:0000313" key="11">
    <source>
        <dbReference type="EMBL" id="GAG47769.1"/>
    </source>
</evidence>
<evidence type="ECO:0000256" key="7">
    <source>
        <dbReference type="ARBA" id="ARBA00047380"/>
    </source>
</evidence>
<protein>
    <recommendedName>
        <fullName evidence="10">BRCT domain-containing protein</fullName>
    </recommendedName>
</protein>
<dbReference type="InterPro" id="IPR042114">
    <property type="entry name" value="GatB_C_1"/>
</dbReference>
<dbReference type="SUPFAM" id="SSF89095">
    <property type="entry name" value="GatB/YqeY motif"/>
    <property type="match status" value="1"/>
</dbReference>
<dbReference type="GO" id="GO:0070681">
    <property type="term" value="P:glutaminyl-tRNAGln biosynthesis via transamidation"/>
    <property type="evidence" value="ECO:0007669"/>
    <property type="project" value="TreeGrafter"/>
</dbReference>
<evidence type="ECO:0000256" key="2">
    <source>
        <dbReference type="ARBA" id="ARBA00022598"/>
    </source>
</evidence>
<evidence type="ECO:0000256" key="4">
    <source>
        <dbReference type="ARBA" id="ARBA00022840"/>
    </source>
</evidence>
<dbReference type="SUPFAM" id="SSF55931">
    <property type="entry name" value="Glutamine synthetase/guanido kinase"/>
    <property type="match status" value="1"/>
</dbReference>
<dbReference type="Pfam" id="PF02637">
    <property type="entry name" value="GatB_Yqey"/>
    <property type="match status" value="1"/>
</dbReference>
<dbReference type="Pfam" id="PF02934">
    <property type="entry name" value="GatB_N"/>
    <property type="match status" value="1"/>
</dbReference>
<dbReference type="PROSITE" id="PS50172">
    <property type="entry name" value="BRCT"/>
    <property type="match status" value="1"/>
</dbReference>
<feature type="compositionally biased region" description="Basic and acidic residues" evidence="9">
    <location>
        <begin position="10"/>
        <end position="21"/>
    </location>
</feature>
<keyword evidence="5" id="KW-0648">Protein biosynthesis</keyword>